<dbReference type="Proteomes" id="UP000545037">
    <property type="component" value="Unassembled WGS sequence"/>
</dbReference>
<dbReference type="GO" id="GO:0016757">
    <property type="term" value="F:glycosyltransferase activity"/>
    <property type="evidence" value="ECO:0007669"/>
    <property type="project" value="UniProtKB-KW"/>
</dbReference>
<evidence type="ECO:0000256" key="6">
    <source>
        <dbReference type="ARBA" id="ARBA00023136"/>
    </source>
</evidence>
<dbReference type="AlphaFoldDB" id="A0A7W9FE20"/>
<proteinExistence type="predicted"/>
<feature type="domain" description="Glycosyltransferase 2-like" evidence="8">
    <location>
        <begin position="159"/>
        <end position="379"/>
    </location>
</feature>
<keyword evidence="4 7" id="KW-0812">Transmembrane</keyword>
<organism evidence="9 10">
    <name type="scientific">Brevundimonas variabilis</name>
    <dbReference type="NCBI Taxonomy" id="74312"/>
    <lineage>
        <taxon>Bacteria</taxon>
        <taxon>Pseudomonadati</taxon>
        <taxon>Pseudomonadota</taxon>
        <taxon>Alphaproteobacteria</taxon>
        <taxon>Caulobacterales</taxon>
        <taxon>Caulobacteraceae</taxon>
        <taxon>Brevundimonas</taxon>
    </lineage>
</organism>
<keyword evidence="6 7" id="KW-0472">Membrane</keyword>
<sequence length="452" mass="49670">MRSLSFLQRLVVLVVLGSFGASLWWQRDVTLSLVMVATQIGFLILAAFRIVLVIVSRQRSDAPVEDSHPLPVYTILAALHDEADIVPQLIRRLAAIDYPQDRLQGMLLIEAHDTPTLTAAESAPRPDWLEVVIVPPGDPMTKPRALNHDLRLSTGDLLTVYDAEDHPDPGQLREAAARFSDSPDSRLACLQAPLRISAPHETSRDSAFLHRQFAVEYASLFEVTLPGLARLGMPFPLGGTSNHFRIDVLRAAGGWDPFNVTEDADLGFRLWRQGWHLGIMTRPTHEVPPNALKDWLPQRTRWLKGFMQTWGVHTRTLSGLGFAGLVALTVTIGGTLASAGLHALAVSWLLATVMISLLAGLPPIPPAFAVSVMILGTAAAWLSGQIGARRAGVPYSANDMIMSPIYWSLMSLAFAHAVWRLVVEPFTWDKTPHRPDPVTFDVHCVHAGRQVV</sequence>
<feature type="transmembrane region" description="Helical" evidence="7">
    <location>
        <begin position="404"/>
        <end position="423"/>
    </location>
</feature>
<dbReference type="PANTHER" id="PTHR43867">
    <property type="entry name" value="CELLULOSE SYNTHASE CATALYTIC SUBUNIT A [UDP-FORMING]"/>
    <property type="match status" value="1"/>
</dbReference>
<evidence type="ECO:0000313" key="9">
    <source>
        <dbReference type="EMBL" id="MBB5745842.1"/>
    </source>
</evidence>
<evidence type="ECO:0000313" key="10">
    <source>
        <dbReference type="Proteomes" id="UP000545037"/>
    </source>
</evidence>
<comment type="subcellular location">
    <subcellularLocation>
        <location evidence="1">Membrane</location>
        <topology evidence="1">Multi-pass membrane protein</topology>
    </subcellularLocation>
</comment>
<evidence type="ECO:0000256" key="4">
    <source>
        <dbReference type="ARBA" id="ARBA00022692"/>
    </source>
</evidence>
<feature type="transmembrane region" description="Helical" evidence="7">
    <location>
        <begin position="7"/>
        <end position="25"/>
    </location>
</feature>
<comment type="caution">
    <text evidence="9">The sequence shown here is derived from an EMBL/GenBank/DDBJ whole genome shotgun (WGS) entry which is preliminary data.</text>
</comment>
<evidence type="ECO:0000256" key="3">
    <source>
        <dbReference type="ARBA" id="ARBA00022679"/>
    </source>
</evidence>
<name>A0A7W9FE20_9CAUL</name>
<keyword evidence="2" id="KW-0328">Glycosyltransferase</keyword>
<evidence type="ECO:0000256" key="1">
    <source>
        <dbReference type="ARBA" id="ARBA00004141"/>
    </source>
</evidence>
<dbReference type="InterPro" id="IPR050321">
    <property type="entry name" value="Glycosyltr_2/OpgH_subfam"/>
</dbReference>
<dbReference type="EMBL" id="JACHOR010000002">
    <property type="protein sequence ID" value="MBB5745842.1"/>
    <property type="molecule type" value="Genomic_DNA"/>
</dbReference>
<keyword evidence="5 7" id="KW-1133">Transmembrane helix</keyword>
<dbReference type="Pfam" id="PF13632">
    <property type="entry name" value="Glyco_trans_2_3"/>
    <property type="match status" value="1"/>
</dbReference>
<reference evidence="9 10" key="1">
    <citation type="submission" date="2020-08" db="EMBL/GenBank/DDBJ databases">
        <title>Genomic Encyclopedia of Type Strains, Phase IV (KMG-IV): sequencing the most valuable type-strain genomes for metagenomic binning, comparative biology and taxonomic classification.</title>
        <authorList>
            <person name="Goeker M."/>
        </authorList>
    </citation>
    <scope>NUCLEOTIDE SEQUENCE [LARGE SCALE GENOMIC DNA]</scope>
    <source>
        <strain evidence="9 10">DSM 4737</strain>
    </source>
</reference>
<feature type="transmembrane region" description="Helical" evidence="7">
    <location>
        <begin position="343"/>
        <end position="360"/>
    </location>
</feature>
<feature type="transmembrane region" description="Helical" evidence="7">
    <location>
        <begin position="31"/>
        <end position="55"/>
    </location>
</feature>
<evidence type="ECO:0000259" key="8">
    <source>
        <dbReference type="Pfam" id="PF13632"/>
    </source>
</evidence>
<gene>
    <name evidence="9" type="ORF">GGR13_001426</name>
</gene>
<dbReference type="PANTHER" id="PTHR43867:SF2">
    <property type="entry name" value="CELLULOSE SYNTHASE CATALYTIC SUBUNIT A [UDP-FORMING]"/>
    <property type="match status" value="1"/>
</dbReference>
<protein>
    <submittedName>
        <fullName evidence="9">Cellulose synthase/poly-beta-1,6-N-acetylglucosamine synthase-like glycosyltransferase</fullName>
    </submittedName>
</protein>
<feature type="transmembrane region" description="Helical" evidence="7">
    <location>
        <begin position="317"/>
        <end position="337"/>
    </location>
</feature>
<dbReference type="SUPFAM" id="SSF53448">
    <property type="entry name" value="Nucleotide-diphospho-sugar transferases"/>
    <property type="match status" value="1"/>
</dbReference>
<keyword evidence="10" id="KW-1185">Reference proteome</keyword>
<evidence type="ECO:0000256" key="2">
    <source>
        <dbReference type="ARBA" id="ARBA00022676"/>
    </source>
</evidence>
<dbReference type="InterPro" id="IPR029044">
    <property type="entry name" value="Nucleotide-diphossugar_trans"/>
</dbReference>
<evidence type="ECO:0000256" key="7">
    <source>
        <dbReference type="SAM" id="Phobius"/>
    </source>
</evidence>
<accession>A0A7W9FE20</accession>
<dbReference type="InterPro" id="IPR001173">
    <property type="entry name" value="Glyco_trans_2-like"/>
</dbReference>
<feature type="transmembrane region" description="Helical" evidence="7">
    <location>
        <begin position="367"/>
        <end position="384"/>
    </location>
</feature>
<keyword evidence="3 9" id="KW-0808">Transferase</keyword>
<dbReference type="GO" id="GO:0016020">
    <property type="term" value="C:membrane"/>
    <property type="evidence" value="ECO:0007669"/>
    <property type="project" value="UniProtKB-SubCell"/>
</dbReference>
<evidence type="ECO:0000256" key="5">
    <source>
        <dbReference type="ARBA" id="ARBA00022989"/>
    </source>
</evidence>
<dbReference type="Gene3D" id="3.90.550.10">
    <property type="entry name" value="Spore Coat Polysaccharide Biosynthesis Protein SpsA, Chain A"/>
    <property type="match status" value="1"/>
</dbReference>